<dbReference type="Gene3D" id="3.10.180.10">
    <property type="entry name" value="2,3-Dihydroxybiphenyl 1,2-Dioxygenase, domain 1"/>
    <property type="match status" value="2"/>
</dbReference>
<dbReference type="InterPro" id="IPR052537">
    <property type="entry name" value="Extradiol_RC_dioxygenase"/>
</dbReference>
<name>A0A1H4GYH1_9SPHI</name>
<evidence type="ECO:0000313" key="3">
    <source>
        <dbReference type="Proteomes" id="UP000198850"/>
    </source>
</evidence>
<keyword evidence="3" id="KW-1185">Reference proteome</keyword>
<dbReference type="AlphaFoldDB" id="A0A1H4GYH1"/>
<dbReference type="CDD" id="cd08346">
    <property type="entry name" value="PcpA_N_like"/>
    <property type="match status" value="1"/>
</dbReference>
<sequence length="311" mass="35148">MENTILGLHHITAIAGNAKVNYDFYTRILGLRLIKKTVNFDDPKTYHLYYGDEAGSPGTILTFFPWGDIGAGRRGTRQATEIGYSVPEGSLDFWQERLEKNNVIYNKTAEKFGEKYLTLLDPDGLKFELTVAKNKDSRKPFLTPEINAEHAILGFHQVTITTNKIDRTAEVLTNIFGYKLMEQSVNRYRFVTDAVNDAAIVDLVEAPGETAGHVAGGSVHHVAFRVKDEQTLMYFRDKIVAMGLNITEKIDRNYFYSLYFREPGGVLFELATDNPGFTVDEPLNELGTNLKLPAQYERQRADIERALPNLI</sequence>
<dbReference type="InterPro" id="IPR037523">
    <property type="entry name" value="VOC_core"/>
</dbReference>
<dbReference type="Pfam" id="PF00903">
    <property type="entry name" value="Glyoxalase"/>
    <property type="match status" value="2"/>
</dbReference>
<dbReference type="RefSeq" id="WP_090559477.1">
    <property type="nucleotide sequence ID" value="NZ_FNRA01000012.1"/>
</dbReference>
<dbReference type="PROSITE" id="PS51819">
    <property type="entry name" value="VOC"/>
    <property type="match status" value="2"/>
</dbReference>
<dbReference type="InterPro" id="IPR004360">
    <property type="entry name" value="Glyas_Fos-R_dOase_dom"/>
</dbReference>
<organism evidence="2 3">
    <name type="scientific">Pedobacter hartonius</name>
    <dbReference type="NCBI Taxonomy" id="425514"/>
    <lineage>
        <taxon>Bacteria</taxon>
        <taxon>Pseudomonadati</taxon>
        <taxon>Bacteroidota</taxon>
        <taxon>Sphingobacteriia</taxon>
        <taxon>Sphingobacteriales</taxon>
        <taxon>Sphingobacteriaceae</taxon>
        <taxon>Pedobacter</taxon>
    </lineage>
</organism>
<gene>
    <name evidence="2" type="ORF">SAMN05443550_11247</name>
</gene>
<dbReference type="InterPro" id="IPR029068">
    <property type="entry name" value="Glyas_Bleomycin-R_OHBP_Dase"/>
</dbReference>
<evidence type="ECO:0000313" key="2">
    <source>
        <dbReference type="EMBL" id="SEB14625.1"/>
    </source>
</evidence>
<protein>
    <submittedName>
        <fullName evidence="2">Glyoxalase family protein</fullName>
    </submittedName>
</protein>
<evidence type="ECO:0000259" key="1">
    <source>
        <dbReference type="PROSITE" id="PS51819"/>
    </source>
</evidence>
<dbReference type="PANTHER" id="PTHR36110:SF4">
    <property type="entry name" value="RING-CLEAVING DIOXYGENASE MHQA-RELATED"/>
    <property type="match status" value="1"/>
</dbReference>
<accession>A0A1H4GYH1</accession>
<dbReference type="Proteomes" id="UP000198850">
    <property type="component" value="Unassembled WGS sequence"/>
</dbReference>
<dbReference type="SUPFAM" id="SSF54593">
    <property type="entry name" value="Glyoxalase/Bleomycin resistance protein/Dihydroxybiphenyl dioxygenase"/>
    <property type="match status" value="1"/>
</dbReference>
<dbReference type="EMBL" id="FNRA01000012">
    <property type="protein sequence ID" value="SEB14625.1"/>
    <property type="molecule type" value="Genomic_DNA"/>
</dbReference>
<feature type="domain" description="VOC" evidence="1">
    <location>
        <begin position="7"/>
        <end position="132"/>
    </location>
</feature>
<proteinExistence type="predicted"/>
<dbReference type="CDD" id="cd08347">
    <property type="entry name" value="PcpA_C_like"/>
    <property type="match status" value="1"/>
</dbReference>
<dbReference type="STRING" id="425514.SAMN05443550_11247"/>
<dbReference type="OrthoDB" id="9785698at2"/>
<reference evidence="2 3" key="1">
    <citation type="submission" date="2016-10" db="EMBL/GenBank/DDBJ databases">
        <authorList>
            <person name="de Groot N.N."/>
        </authorList>
    </citation>
    <scope>NUCLEOTIDE SEQUENCE [LARGE SCALE GENOMIC DNA]</scope>
    <source>
        <strain evidence="2 3">DSM 19033</strain>
    </source>
</reference>
<dbReference type="PANTHER" id="PTHR36110">
    <property type="entry name" value="RING-CLEAVING DIOXYGENASE MHQE-RELATED"/>
    <property type="match status" value="1"/>
</dbReference>
<feature type="domain" description="VOC" evidence="1">
    <location>
        <begin position="154"/>
        <end position="273"/>
    </location>
</feature>